<protein>
    <submittedName>
        <fullName evidence="1">Tetratricopeptide repeat protein</fullName>
    </submittedName>
</protein>
<name>A0A518N422_9GAMM</name>
<proteinExistence type="predicted"/>
<dbReference type="EMBL" id="CP042218">
    <property type="protein sequence ID" value="QDW66669.1"/>
    <property type="molecule type" value="Genomic_DNA"/>
</dbReference>
<organism evidence="1 2">
    <name type="scientific">Luteimonas granuli</name>
    <dbReference type="NCBI Taxonomy" id="1176533"/>
    <lineage>
        <taxon>Bacteria</taxon>
        <taxon>Pseudomonadati</taxon>
        <taxon>Pseudomonadota</taxon>
        <taxon>Gammaproteobacteria</taxon>
        <taxon>Lysobacterales</taxon>
        <taxon>Lysobacteraceae</taxon>
        <taxon>Luteimonas</taxon>
    </lineage>
</organism>
<dbReference type="Proteomes" id="UP000316584">
    <property type="component" value="Chromosome"/>
</dbReference>
<sequence>MNLTIARRIGAVVLAAVPLGLWAQEIPGPKEFYFEPDVHVARPLELYPGSDDETVDRLLKVRERGRRDAVLATAQLARIAYAGGRSEIGASLYAEARQRPDNTRQRDALHWNHGWDLYRSGDVAGALEQWRIAGTDRLKGPAWLPPTLALGLWRLERREEAVRWYAAAVRTEPQLWHSPDLARLLPDWTDADRAVLAEVAAAWQADPPAWP</sequence>
<dbReference type="OrthoDB" id="5974438at2"/>
<reference evidence="1 2" key="1">
    <citation type="submission" date="2019-07" db="EMBL/GenBank/DDBJ databases">
        <title>Full genome sequence of Luteimonas sp. Gr-4.</title>
        <authorList>
            <person name="Im W.-T."/>
        </authorList>
    </citation>
    <scope>NUCLEOTIDE SEQUENCE [LARGE SCALE GENOMIC DNA]</scope>
    <source>
        <strain evidence="1 2">Gr-4</strain>
    </source>
</reference>
<evidence type="ECO:0000313" key="2">
    <source>
        <dbReference type="Proteomes" id="UP000316584"/>
    </source>
</evidence>
<dbReference type="InterPro" id="IPR011990">
    <property type="entry name" value="TPR-like_helical_dom_sf"/>
</dbReference>
<keyword evidence="2" id="KW-1185">Reference proteome</keyword>
<dbReference type="AlphaFoldDB" id="A0A518N422"/>
<gene>
    <name evidence="1" type="ORF">FPZ22_06995</name>
</gene>
<dbReference type="KEGG" id="lug:FPZ22_06995"/>
<evidence type="ECO:0000313" key="1">
    <source>
        <dbReference type="EMBL" id="QDW66669.1"/>
    </source>
</evidence>
<dbReference type="SUPFAM" id="SSF48452">
    <property type="entry name" value="TPR-like"/>
    <property type="match status" value="1"/>
</dbReference>
<dbReference type="RefSeq" id="WP_144891625.1">
    <property type="nucleotide sequence ID" value="NZ_CP042218.1"/>
</dbReference>
<accession>A0A518N422</accession>